<dbReference type="PANTHER" id="PTHR40266">
    <property type="entry name" value="TOXIN HIGB-1"/>
    <property type="match status" value="1"/>
</dbReference>
<evidence type="ECO:0000313" key="2">
    <source>
        <dbReference type="Proteomes" id="UP000192418"/>
    </source>
</evidence>
<reference evidence="1 2" key="1">
    <citation type="submission" date="2017-04" db="EMBL/GenBank/DDBJ databases">
        <authorList>
            <person name="Afonso C.L."/>
            <person name="Miller P.J."/>
            <person name="Scott M.A."/>
            <person name="Spackman E."/>
            <person name="Goraichik I."/>
            <person name="Dimitrov K.M."/>
            <person name="Suarez D.L."/>
            <person name="Swayne D.E."/>
        </authorList>
    </citation>
    <scope>NUCLEOTIDE SEQUENCE [LARGE SCALE GENOMIC DNA]</scope>
    <source>
        <strain evidence="1 2">DSM 3385</strain>
    </source>
</reference>
<keyword evidence="2" id="KW-1185">Reference proteome</keyword>
<name>A0A1W2AV74_9BACT</name>
<gene>
    <name evidence="1" type="ORF">SAMN02746065_10694</name>
</gene>
<dbReference type="InterPro" id="IPR035093">
    <property type="entry name" value="RelE/ParE_toxin_dom_sf"/>
</dbReference>
<sequence length="109" mass="12686">MDIAWTPCYHAHMIRSFKNQATEDLFDGKNSKAARKSCPRHIWKIVIRKLEQIDSAMDLDDLKIPPGNRLEALSGSREGQHSIRINDQYRVCFEWNSDNADNVEIVDYH</sequence>
<dbReference type="PANTHER" id="PTHR40266:SF2">
    <property type="entry name" value="TOXIN HIGB-1"/>
    <property type="match status" value="1"/>
</dbReference>
<dbReference type="Proteomes" id="UP000192418">
    <property type="component" value="Unassembled WGS sequence"/>
</dbReference>
<dbReference type="Gene3D" id="3.30.2310.20">
    <property type="entry name" value="RelE-like"/>
    <property type="match status" value="1"/>
</dbReference>
<dbReference type="InterPro" id="IPR007711">
    <property type="entry name" value="HigB-1"/>
</dbReference>
<dbReference type="EMBL" id="FWXY01000006">
    <property type="protein sequence ID" value="SMC64514.1"/>
    <property type="molecule type" value="Genomic_DNA"/>
</dbReference>
<organism evidence="1 2">
    <name type="scientific">Desulfocicer vacuolatum DSM 3385</name>
    <dbReference type="NCBI Taxonomy" id="1121400"/>
    <lineage>
        <taxon>Bacteria</taxon>
        <taxon>Pseudomonadati</taxon>
        <taxon>Thermodesulfobacteriota</taxon>
        <taxon>Desulfobacteria</taxon>
        <taxon>Desulfobacterales</taxon>
        <taxon>Desulfobacteraceae</taxon>
        <taxon>Desulfocicer</taxon>
    </lineage>
</organism>
<proteinExistence type="predicted"/>
<dbReference type="STRING" id="1121400.SAMN02746065_10694"/>
<evidence type="ECO:0000313" key="1">
    <source>
        <dbReference type="EMBL" id="SMC64514.1"/>
    </source>
</evidence>
<accession>A0A1W2AV74</accession>
<protein>
    <submittedName>
        <fullName evidence="1">Proteic killer suppression protein</fullName>
    </submittedName>
</protein>
<dbReference type="SUPFAM" id="SSF143011">
    <property type="entry name" value="RelE-like"/>
    <property type="match status" value="1"/>
</dbReference>
<dbReference type="Pfam" id="PF05015">
    <property type="entry name" value="HigB-like_toxin"/>
    <property type="match status" value="1"/>
</dbReference>
<dbReference type="AlphaFoldDB" id="A0A1W2AV74"/>